<proteinExistence type="inferred from homology"/>
<dbReference type="Proteomes" id="UP000799764">
    <property type="component" value="Unassembled WGS sequence"/>
</dbReference>
<gene>
    <name evidence="9" type="ORF">P171DRAFT_521090</name>
</gene>
<evidence type="ECO:0000313" key="10">
    <source>
        <dbReference type="Proteomes" id="UP000799764"/>
    </source>
</evidence>
<evidence type="ECO:0000256" key="4">
    <source>
        <dbReference type="ARBA" id="ARBA00013204"/>
    </source>
</evidence>
<evidence type="ECO:0000256" key="6">
    <source>
        <dbReference type="ARBA" id="ARBA00022793"/>
    </source>
</evidence>
<evidence type="ECO:0000256" key="3">
    <source>
        <dbReference type="ARBA" id="ARBA00007106"/>
    </source>
</evidence>
<dbReference type="Gene3D" id="3.30.1330.80">
    <property type="entry name" value="Hypothetical protein, similar to alpha- acetolactate decarboxylase, domain 2"/>
    <property type="match status" value="2"/>
</dbReference>
<keyword evidence="10" id="KW-1185">Reference proteome</keyword>
<dbReference type="Pfam" id="PF03306">
    <property type="entry name" value="AAL_decarboxy"/>
    <property type="match status" value="1"/>
</dbReference>
<dbReference type="EC" id="4.1.1.5" evidence="4"/>
<name>A0A9P4PH85_9PLEO</name>
<accession>A0A9P4PH85</accession>
<organism evidence="9 10">
    <name type="scientific">Karstenula rhodostoma CBS 690.94</name>
    <dbReference type="NCBI Taxonomy" id="1392251"/>
    <lineage>
        <taxon>Eukaryota</taxon>
        <taxon>Fungi</taxon>
        <taxon>Dikarya</taxon>
        <taxon>Ascomycota</taxon>
        <taxon>Pezizomycotina</taxon>
        <taxon>Dothideomycetes</taxon>
        <taxon>Pleosporomycetidae</taxon>
        <taxon>Pleosporales</taxon>
        <taxon>Massarineae</taxon>
        <taxon>Didymosphaeriaceae</taxon>
        <taxon>Karstenula</taxon>
    </lineage>
</organism>
<comment type="similarity">
    <text evidence="3">Belongs to the alpha-acetolactate decarboxylase family.</text>
</comment>
<comment type="pathway">
    <text evidence="2">Polyol metabolism; (R,R)-butane-2,3-diol biosynthesis; (R,R)-butane-2,3-diol from pyruvate: step 2/3.</text>
</comment>
<comment type="catalytic activity">
    <reaction evidence="1">
        <text>(2S)-2-acetolactate + H(+) = (R)-acetoin + CO2</text>
        <dbReference type="Rhea" id="RHEA:21580"/>
        <dbReference type="ChEBI" id="CHEBI:15378"/>
        <dbReference type="ChEBI" id="CHEBI:15686"/>
        <dbReference type="ChEBI" id="CHEBI:16526"/>
        <dbReference type="ChEBI" id="CHEBI:58476"/>
        <dbReference type="EC" id="4.1.1.5"/>
    </reaction>
</comment>
<dbReference type="OrthoDB" id="509395at2759"/>
<sequence>MVASIPNDIFQFSTWTAVQKGFKTGQPRAADLTSHGTDGIGVFENGDLMILLDSRAYVVSIAGNATPAMSDHRLCFAMVTVFQPLRLIKLAQEDTMSFAGLRELLASSDALPTVGGMNSMLPFKVKGTFTRVSLIQKNSSQSRQVKNVKGTLYGYKIPTWMEGISGPSMHCHLMGVEGDDHGLTIGGRVESFEAVVDPDIGVGKCGRFHLGFPQAEDWESVNLA</sequence>
<dbReference type="SUPFAM" id="SSF117856">
    <property type="entry name" value="AF0104/ALDC/Ptd012-like"/>
    <property type="match status" value="1"/>
</dbReference>
<dbReference type="GO" id="GO:0045151">
    <property type="term" value="P:acetoin biosynthetic process"/>
    <property type="evidence" value="ECO:0007669"/>
    <property type="project" value="UniProtKB-KW"/>
</dbReference>
<evidence type="ECO:0000256" key="5">
    <source>
        <dbReference type="ARBA" id="ARBA00020164"/>
    </source>
</evidence>
<evidence type="ECO:0000313" key="9">
    <source>
        <dbReference type="EMBL" id="KAF2445029.1"/>
    </source>
</evidence>
<dbReference type="EMBL" id="MU001500">
    <property type="protein sequence ID" value="KAF2445029.1"/>
    <property type="molecule type" value="Genomic_DNA"/>
</dbReference>
<protein>
    <recommendedName>
        <fullName evidence="5">Alpha-acetolactate decarboxylase</fullName>
        <ecNumber evidence="4">4.1.1.5</ecNumber>
    </recommendedName>
</protein>
<dbReference type="AlphaFoldDB" id="A0A9P4PH85"/>
<evidence type="ECO:0000256" key="8">
    <source>
        <dbReference type="ARBA" id="ARBA00023239"/>
    </source>
</evidence>
<comment type="caution">
    <text evidence="9">The sequence shown here is derived from an EMBL/GenBank/DDBJ whole genome shotgun (WGS) entry which is preliminary data.</text>
</comment>
<dbReference type="InterPro" id="IPR005128">
    <property type="entry name" value="Acetolactate_a_deCO2ase"/>
</dbReference>
<dbReference type="GO" id="GO:0047605">
    <property type="term" value="F:acetolactate decarboxylase activity"/>
    <property type="evidence" value="ECO:0007669"/>
    <property type="project" value="UniProtKB-EC"/>
</dbReference>
<evidence type="ECO:0000256" key="1">
    <source>
        <dbReference type="ARBA" id="ARBA00001784"/>
    </source>
</evidence>
<keyword evidence="7" id="KW-0005">Acetoin biosynthesis</keyword>
<evidence type="ECO:0000256" key="2">
    <source>
        <dbReference type="ARBA" id="ARBA00005170"/>
    </source>
</evidence>
<reference evidence="9" key="1">
    <citation type="journal article" date="2020" name="Stud. Mycol.">
        <title>101 Dothideomycetes genomes: a test case for predicting lifestyles and emergence of pathogens.</title>
        <authorList>
            <person name="Haridas S."/>
            <person name="Albert R."/>
            <person name="Binder M."/>
            <person name="Bloem J."/>
            <person name="Labutti K."/>
            <person name="Salamov A."/>
            <person name="Andreopoulos B."/>
            <person name="Baker S."/>
            <person name="Barry K."/>
            <person name="Bills G."/>
            <person name="Bluhm B."/>
            <person name="Cannon C."/>
            <person name="Castanera R."/>
            <person name="Culley D."/>
            <person name="Daum C."/>
            <person name="Ezra D."/>
            <person name="Gonzalez J."/>
            <person name="Henrissat B."/>
            <person name="Kuo A."/>
            <person name="Liang C."/>
            <person name="Lipzen A."/>
            <person name="Lutzoni F."/>
            <person name="Magnuson J."/>
            <person name="Mondo S."/>
            <person name="Nolan M."/>
            <person name="Ohm R."/>
            <person name="Pangilinan J."/>
            <person name="Park H.-J."/>
            <person name="Ramirez L."/>
            <person name="Alfaro M."/>
            <person name="Sun H."/>
            <person name="Tritt A."/>
            <person name="Yoshinaga Y."/>
            <person name="Zwiers L.-H."/>
            <person name="Turgeon B."/>
            <person name="Goodwin S."/>
            <person name="Spatafora J."/>
            <person name="Crous P."/>
            <person name="Grigoriev I."/>
        </authorList>
    </citation>
    <scope>NUCLEOTIDE SEQUENCE</scope>
    <source>
        <strain evidence="9">CBS 690.94</strain>
    </source>
</reference>
<keyword evidence="8" id="KW-0456">Lyase</keyword>
<evidence type="ECO:0000256" key="7">
    <source>
        <dbReference type="ARBA" id="ARBA00023061"/>
    </source>
</evidence>
<keyword evidence="6" id="KW-0210">Decarboxylase</keyword>
<dbReference type="PANTHER" id="PTHR35524">
    <property type="entry name" value="ALPHA-ACETOLACTATE DECARBOXYLASE"/>
    <property type="match status" value="1"/>
</dbReference>
<dbReference type="PANTHER" id="PTHR35524:SF1">
    <property type="entry name" value="ALPHA-ACETOLACTATE DECARBOXYLASE"/>
    <property type="match status" value="1"/>
</dbReference>